<proteinExistence type="predicted"/>
<feature type="region of interest" description="Disordered" evidence="1">
    <location>
        <begin position="99"/>
        <end position="120"/>
    </location>
</feature>
<keyword evidence="3" id="KW-1185">Reference proteome</keyword>
<organism evidence="2 3">
    <name type="scientific">Ganoderma sinense ZZ0214-1</name>
    <dbReference type="NCBI Taxonomy" id="1077348"/>
    <lineage>
        <taxon>Eukaryota</taxon>
        <taxon>Fungi</taxon>
        <taxon>Dikarya</taxon>
        <taxon>Basidiomycota</taxon>
        <taxon>Agaricomycotina</taxon>
        <taxon>Agaricomycetes</taxon>
        <taxon>Polyporales</taxon>
        <taxon>Polyporaceae</taxon>
        <taxon>Ganoderma</taxon>
    </lineage>
</organism>
<accession>A0A2G8SRU8</accession>
<dbReference type="AlphaFoldDB" id="A0A2G8SRU8"/>
<name>A0A2G8SRU8_9APHY</name>
<dbReference type="EMBL" id="AYKW01000001">
    <property type="protein sequence ID" value="PIL36474.1"/>
    <property type="molecule type" value="Genomic_DNA"/>
</dbReference>
<sequence length="198" mass="22813">MCDFDESLLRPGAFARTPFGTPFFALITDPQTDTSELGKLEVGGRLRQELVAWERMQRTPKLKVLMDNERDNQLAEDAPTTPGRRVRGRGYPNFFEFVDRDDDRPATSTATTEKEAEAGTDIDRDVDGFVLINRNHATGTVFWNQRTHSTRSSRVRVRPRRHHSKYQLELELVDEDEEGVDLWAAFMDLLRPVGEMDW</sequence>
<reference evidence="2 3" key="1">
    <citation type="journal article" date="2015" name="Sci. Rep.">
        <title>Chromosome-level genome map provides insights into diverse defense mechanisms in the medicinal fungus Ganoderma sinense.</title>
        <authorList>
            <person name="Zhu Y."/>
            <person name="Xu J."/>
            <person name="Sun C."/>
            <person name="Zhou S."/>
            <person name="Xu H."/>
            <person name="Nelson D.R."/>
            <person name="Qian J."/>
            <person name="Song J."/>
            <person name="Luo H."/>
            <person name="Xiang L."/>
            <person name="Li Y."/>
            <person name="Xu Z."/>
            <person name="Ji A."/>
            <person name="Wang L."/>
            <person name="Lu S."/>
            <person name="Hayward A."/>
            <person name="Sun W."/>
            <person name="Li X."/>
            <person name="Schwartz D.C."/>
            <person name="Wang Y."/>
            <person name="Chen S."/>
        </authorList>
    </citation>
    <scope>NUCLEOTIDE SEQUENCE [LARGE SCALE GENOMIC DNA]</scope>
    <source>
        <strain evidence="2 3">ZZ0214-1</strain>
    </source>
</reference>
<dbReference type="Proteomes" id="UP000230002">
    <property type="component" value="Unassembled WGS sequence"/>
</dbReference>
<comment type="caution">
    <text evidence="2">The sequence shown here is derived from an EMBL/GenBank/DDBJ whole genome shotgun (WGS) entry which is preliminary data.</text>
</comment>
<gene>
    <name evidence="2" type="ORF">GSI_00163</name>
</gene>
<evidence type="ECO:0000256" key="1">
    <source>
        <dbReference type="SAM" id="MobiDB-lite"/>
    </source>
</evidence>
<evidence type="ECO:0000313" key="3">
    <source>
        <dbReference type="Proteomes" id="UP000230002"/>
    </source>
</evidence>
<evidence type="ECO:0000313" key="2">
    <source>
        <dbReference type="EMBL" id="PIL36474.1"/>
    </source>
</evidence>
<protein>
    <submittedName>
        <fullName evidence="2">Uncharacterized protein</fullName>
    </submittedName>
</protein>